<name>A0AA36FQE6_OCTVU</name>
<proteinExistence type="predicted"/>
<dbReference type="EMBL" id="OX597840">
    <property type="protein sequence ID" value="CAI9742298.1"/>
    <property type="molecule type" value="Genomic_DNA"/>
</dbReference>
<dbReference type="Proteomes" id="UP001162480">
    <property type="component" value="Chromosome 27"/>
</dbReference>
<feature type="compositionally biased region" description="Basic and acidic residues" evidence="1">
    <location>
        <begin position="85"/>
        <end position="96"/>
    </location>
</feature>
<evidence type="ECO:0000313" key="3">
    <source>
        <dbReference type="Proteomes" id="UP001162480"/>
    </source>
</evidence>
<evidence type="ECO:0000313" key="2">
    <source>
        <dbReference type="EMBL" id="CAI9742298.1"/>
    </source>
</evidence>
<evidence type="ECO:0000256" key="1">
    <source>
        <dbReference type="SAM" id="MobiDB-lite"/>
    </source>
</evidence>
<keyword evidence="3" id="KW-1185">Reference proteome</keyword>
<gene>
    <name evidence="2" type="ORF">OCTVUL_1B018138</name>
</gene>
<dbReference type="AlphaFoldDB" id="A0AA36FQE6"/>
<reference evidence="2" key="1">
    <citation type="submission" date="2023-08" db="EMBL/GenBank/DDBJ databases">
        <authorList>
            <person name="Alioto T."/>
            <person name="Alioto T."/>
            <person name="Gomez Garrido J."/>
        </authorList>
    </citation>
    <scope>NUCLEOTIDE SEQUENCE</scope>
</reference>
<organism evidence="2 3">
    <name type="scientific">Octopus vulgaris</name>
    <name type="common">Common octopus</name>
    <dbReference type="NCBI Taxonomy" id="6645"/>
    <lineage>
        <taxon>Eukaryota</taxon>
        <taxon>Metazoa</taxon>
        <taxon>Spiralia</taxon>
        <taxon>Lophotrochozoa</taxon>
        <taxon>Mollusca</taxon>
        <taxon>Cephalopoda</taxon>
        <taxon>Coleoidea</taxon>
        <taxon>Octopodiformes</taxon>
        <taxon>Octopoda</taxon>
        <taxon>Incirrata</taxon>
        <taxon>Octopodidae</taxon>
        <taxon>Octopus</taxon>
    </lineage>
</organism>
<sequence>MVVGAMAAVCGVSGDINCRCAFDGDSYVGAAGESDVEAGESDVEAGESDVEAGESDVEAGESDDHHHNGNDTAAAAVAAAATGCEADHPHDDSDDE</sequence>
<feature type="region of interest" description="Disordered" evidence="1">
    <location>
        <begin position="29"/>
        <end position="96"/>
    </location>
</feature>
<feature type="compositionally biased region" description="Acidic residues" evidence="1">
    <location>
        <begin position="34"/>
        <end position="61"/>
    </location>
</feature>
<accession>A0AA36FQE6</accession>
<protein>
    <submittedName>
        <fullName evidence="2">Uncharacterized protein</fullName>
    </submittedName>
</protein>